<evidence type="ECO:0000256" key="4">
    <source>
        <dbReference type="ARBA" id="ARBA00022737"/>
    </source>
</evidence>
<proteinExistence type="predicted"/>
<evidence type="ECO:0000259" key="6">
    <source>
        <dbReference type="PROSITE" id="PS50166"/>
    </source>
</evidence>
<dbReference type="InterPro" id="IPR011989">
    <property type="entry name" value="ARM-like"/>
</dbReference>
<evidence type="ECO:0000313" key="7">
    <source>
        <dbReference type="EMBL" id="CDW87040.1"/>
    </source>
</evidence>
<dbReference type="FunCoup" id="A0A078AX64">
    <property type="interactions" value="655"/>
</dbReference>
<evidence type="ECO:0000256" key="3">
    <source>
        <dbReference type="ARBA" id="ARBA00022490"/>
    </source>
</evidence>
<dbReference type="Gene3D" id="1.25.10.10">
    <property type="entry name" value="Leucine-rich Repeat Variant"/>
    <property type="match status" value="1"/>
</dbReference>
<dbReference type="GO" id="GO:0005737">
    <property type="term" value="C:cytoplasm"/>
    <property type="evidence" value="ECO:0007669"/>
    <property type="project" value="UniProtKB-SubCell"/>
</dbReference>
<dbReference type="GO" id="GO:0006606">
    <property type="term" value="P:protein import into nucleus"/>
    <property type="evidence" value="ECO:0007669"/>
    <property type="project" value="InterPro"/>
</dbReference>
<dbReference type="InParanoid" id="A0A078AX64"/>
<dbReference type="OMA" id="PADCFFF"/>
<dbReference type="PANTHER" id="PTHR10527">
    <property type="entry name" value="IMPORTIN BETA"/>
    <property type="match status" value="1"/>
</dbReference>
<evidence type="ECO:0000256" key="1">
    <source>
        <dbReference type="ARBA" id="ARBA00004496"/>
    </source>
</evidence>
<feature type="domain" description="Importin N-terminal" evidence="6">
    <location>
        <begin position="25"/>
        <end position="103"/>
    </location>
</feature>
<dbReference type="Pfam" id="PF03810">
    <property type="entry name" value="IBN_N"/>
    <property type="match status" value="1"/>
</dbReference>
<keyword evidence="4" id="KW-0677">Repeat</keyword>
<protein>
    <submittedName>
        <fullName evidence="7">Importin subunit beta-1-like</fullName>
    </submittedName>
</protein>
<evidence type="ECO:0000256" key="2">
    <source>
        <dbReference type="ARBA" id="ARBA00022448"/>
    </source>
</evidence>
<dbReference type="OrthoDB" id="10263328at2759"/>
<dbReference type="AlphaFoldDB" id="A0A078AX64"/>
<reference evidence="7 8" key="1">
    <citation type="submission" date="2014-06" db="EMBL/GenBank/DDBJ databases">
        <authorList>
            <person name="Swart Estienne"/>
        </authorList>
    </citation>
    <scope>NUCLEOTIDE SEQUENCE [LARGE SCALE GENOMIC DNA]</scope>
    <source>
        <strain evidence="7 8">130c</strain>
    </source>
</reference>
<accession>A0A078AX64</accession>
<dbReference type="SUPFAM" id="SSF48371">
    <property type="entry name" value="ARM repeat"/>
    <property type="match status" value="1"/>
</dbReference>
<dbReference type="InterPro" id="IPR040122">
    <property type="entry name" value="Importin_beta"/>
</dbReference>
<dbReference type="InterPro" id="IPR001494">
    <property type="entry name" value="Importin-beta_N"/>
</dbReference>
<keyword evidence="3" id="KW-0963">Cytoplasm</keyword>
<comment type="subcellular location">
    <subcellularLocation>
        <location evidence="1">Cytoplasm</location>
    </subcellularLocation>
</comment>
<sequence>MEFYPELKTHLANTLAIESQVRKQSENEIRNCRDTDPRKFLASLTKELADETNPDQVRLMSAVLVKNFIANKGSDQRYQDYWIKLDANFKEQLKTAFLGCLATQSLIVRKQVASAIAMIASIEIPRNEWIDLIPNLSGNAAHDSIEIREASLETLGFICEELQPCDLTPELKNFIVQALVRNLSADASLTKTTLLAAKAFFLALPYASNNFKVDGERDYIMARIFELLTLENEEIRVIAMQTLVEVGRQEYEFIKFYFQKICEVTALAAKSDLERLGAQGIEFWTSLAEEEAQRIKKNAFVNNYIQQCCQQLAHLLIECIQKVNIQDDEEDIDEFGVALSAGCCLGAISVVVGNEIMEPVLGFVSTNIQNPEWIKRYSALLALGAITEGPDKIRFMNVIIPGIQNLIQMFQDQHPKVRETIGWVMQKICESHSDVITNPTILPVIIPVFIQALQDKPRISNQVCRAIEYLSYSCGGSDPFQAQNYLTPFFKPLFDSLFQNAHRTDFDGTQCNLALSSFSALQALCENAAVNSYDQLYNTLLPVLQLIEQTMNTAVHGEIKSKEFQDYLTGLLQIILVKVGNKVDNITASNIIKLIVMIFQNQKKVTENGLIALSGLINGVADRVDINEFGSYLVFALKGTDDECVRLGCGIVSDLACAFREQIASYLQDFVPPLIQILKDSNQDRHSKLQALVALGDLAMCAGQQFSNNYLIDTLKILESASKQSLSSVSDDADPDLYTYLRQLRVQIVECYTTVVHGVHQLQHKQYLAQFVPNIMVYLQQLLEKTYSPSLVRNNLLYKYIRNYKRAFLA</sequence>
<dbReference type="Pfam" id="PF25574">
    <property type="entry name" value="TPR_IMB1"/>
    <property type="match status" value="1"/>
</dbReference>
<keyword evidence="2" id="KW-0813">Transport</keyword>
<evidence type="ECO:0000313" key="8">
    <source>
        <dbReference type="Proteomes" id="UP000039865"/>
    </source>
</evidence>
<organism evidence="7 8">
    <name type="scientific">Stylonychia lemnae</name>
    <name type="common">Ciliate</name>
    <dbReference type="NCBI Taxonomy" id="5949"/>
    <lineage>
        <taxon>Eukaryota</taxon>
        <taxon>Sar</taxon>
        <taxon>Alveolata</taxon>
        <taxon>Ciliophora</taxon>
        <taxon>Intramacronucleata</taxon>
        <taxon>Spirotrichea</taxon>
        <taxon>Stichotrichia</taxon>
        <taxon>Sporadotrichida</taxon>
        <taxon>Oxytrichidae</taxon>
        <taxon>Stylonychinae</taxon>
        <taxon>Stylonychia</taxon>
    </lineage>
</organism>
<name>A0A078AX64_STYLE</name>
<gene>
    <name evidence="7" type="primary">Contig12786.g13637</name>
    <name evidence="7" type="ORF">STYLEM_16142</name>
</gene>
<keyword evidence="5" id="KW-0653">Protein transport</keyword>
<dbReference type="GO" id="GO:0031267">
    <property type="term" value="F:small GTPase binding"/>
    <property type="evidence" value="ECO:0007669"/>
    <property type="project" value="InterPro"/>
</dbReference>
<dbReference type="InterPro" id="IPR016024">
    <property type="entry name" value="ARM-type_fold"/>
</dbReference>
<keyword evidence="8" id="KW-1185">Reference proteome</keyword>
<dbReference type="PROSITE" id="PS50166">
    <property type="entry name" value="IMPORTIN_B_NT"/>
    <property type="match status" value="1"/>
</dbReference>
<dbReference type="Proteomes" id="UP000039865">
    <property type="component" value="Unassembled WGS sequence"/>
</dbReference>
<evidence type="ECO:0000256" key="5">
    <source>
        <dbReference type="ARBA" id="ARBA00022927"/>
    </source>
</evidence>
<dbReference type="EMBL" id="CCKQ01015235">
    <property type="protein sequence ID" value="CDW87040.1"/>
    <property type="molecule type" value="Genomic_DNA"/>
</dbReference>
<dbReference type="InterPro" id="IPR058584">
    <property type="entry name" value="IMB1_TNPO1-like_TPR"/>
</dbReference>